<evidence type="ECO:0000313" key="2">
    <source>
        <dbReference type="Proteomes" id="UP000053424"/>
    </source>
</evidence>
<organism evidence="1 2">
    <name type="scientific">Hebeloma cylindrosporum</name>
    <dbReference type="NCBI Taxonomy" id="76867"/>
    <lineage>
        <taxon>Eukaryota</taxon>
        <taxon>Fungi</taxon>
        <taxon>Dikarya</taxon>
        <taxon>Basidiomycota</taxon>
        <taxon>Agaricomycotina</taxon>
        <taxon>Agaricomycetes</taxon>
        <taxon>Agaricomycetidae</taxon>
        <taxon>Agaricales</taxon>
        <taxon>Agaricineae</taxon>
        <taxon>Hymenogastraceae</taxon>
        <taxon>Hebeloma</taxon>
    </lineage>
</organism>
<dbReference type="AlphaFoldDB" id="A0A0C2XC83"/>
<sequence length="70" mass="7549">MAPRLRLGHGHIRSIPGVGNFRASPLPFSNERNASRGFGRLDSATYILSFTHGQATPADKLVTEKTADGK</sequence>
<dbReference type="EMBL" id="KN831818">
    <property type="protein sequence ID" value="KIM35543.1"/>
    <property type="molecule type" value="Genomic_DNA"/>
</dbReference>
<proteinExistence type="predicted"/>
<accession>A0A0C2XC83</accession>
<dbReference type="HOGENOM" id="CLU_2758070_0_0_1"/>
<protein>
    <submittedName>
        <fullName evidence="1">Uncharacterized protein</fullName>
    </submittedName>
</protein>
<gene>
    <name evidence="1" type="ORF">M413DRAFT_449690</name>
</gene>
<evidence type="ECO:0000313" key="1">
    <source>
        <dbReference type="EMBL" id="KIM35543.1"/>
    </source>
</evidence>
<reference evidence="2" key="2">
    <citation type="submission" date="2015-01" db="EMBL/GenBank/DDBJ databases">
        <title>Evolutionary Origins and Diversification of the Mycorrhizal Mutualists.</title>
        <authorList>
            <consortium name="DOE Joint Genome Institute"/>
            <consortium name="Mycorrhizal Genomics Consortium"/>
            <person name="Kohler A."/>
            <person name="Kuo A."/>
            <person name="Nagy L.G."/>
            <person name="Floudas D."/>
            <person name="Copeland A."/>
            <person name="Barry K.W."/>
            <person name="Cichocki N."/>
            <person name="Veneault-Fourrey C."/>
            <person name="LaButti K."/>
            <person name="Lindquist E.A."/>
            <person name="Lipzen A."/>
            <person name="Lundell T."/>
            <person name="Morin E."/>
            <person name="Murat C."/>
            <person name="Riley R."/>
            <person name="Ohm R."/>
            <person name="Sun H."/>
            <person name="Tunlid A."/>
            <person name="Henrissat B."/>
            <person name="Grigoriev I.V."/>
            <person name="Hibbett D.S."/>
            <person name="Martin F."/>
        </authorList>
    </citation>
    <scope>NUCLEOTIDE SEQUENCE [LARGE SCALE GENOMIC DNA]</scope>
    <source>
        <strain evidence="2">h7</strain>
    </source>
</reference>
<name>A0A0C2XC83_HEBCY</name>
<keyword evidence="2" id="KW-1185">Reference proteome</keyword>
<dbReference type="Proteomes" id="UP000053424">
    <property type="component" value="Unassembled WGS sequence"/>
</dbReference>
<reference evidence="1 2" key="1">
    <citation type="submission" date="2014-04" db="EMBL/GenBank/DDBJ databases">
        <authorList>
            <consortium name="DOE Joint Genome Institute"/>
            <person name="Kuo A."/>
            <person name="Gay G."/>
            <person name="Dore J."/>
            <person name="Kohler A."/>
            <person name="Nagy L.G."/>
            <person name="Floudas D."/>
            <person name="Copeland A."/>
            <person name="Barry K.W."/>
            <person name="Cichocki N."/>
            <person name="Veneault-Fourrey C."/>
            <person name="LaButti K."/>
            <person name="Lindquist E.A."/>
            <person name="Lipzen A."/>
            <person name="Lundell T."/>
            <person name="Morin E."/>
            <person name="Murat C."/>
            <person name="Sun H."/>
            <person name="Tunlid A."/>
            <person name="Henrissat B."/>
            <person name="Grigoriev I.V."/>
            <person name="Hibbett D.S."/>
            <person name="Martin F."/>
            <person name="Nordberg H.P."/>
            <person name="Cantor M.N."/>
            <person name="Hua S.X."/>
        </authorList>
    </citation>
    <scope>NUCLEOTIDE SEQUENCE [LARGE SCALE GENOMIC DNA]</scope>
    <source>
        <strain evidence="2">h7</strain>
    </source>
</reference>